<dbReference type="VEuPathDB" id="PlasmoDB:PmUG01_08047100"/>
<name>A0A1D3PAY4_PLAMA</name>
<dbReference type="AlphaFoldDB" id="A0A1D3PAY4"/>
<dbReference type="EMBL" id="LT594629">
    <property type="protein sequence ID" value="SCN12343.1"/>
    <property type="molecule type" value="Genomic_DNA"/>
</dbReference>
<dbReference type="Proteomes" id="UP000219813">
    <property type="component" value="Chromosome 8"/>
</dbReference>
<sequence>MKIYHLLFLLMITHLISTWSDPINERGSGDIANRDFEKDMEELDLSGLEDDIENIEDIAYKDSYNYITQIYLYVRVDNEYNKYLNHLELMKLGEKYMTLLQNAMLHVQLKKTGAGIFTCFYENKAVTEDLVTYFLIQKEIDFLEVGFDKRFPEGRSSPIVDSDMRIKLLDMKNEEL</sequence>
<protein>
    <submittedName>
        <fullName evidence="2">Uncharacterized protein</fullName>
    </submittedName>
</protein>
<reference evidence="2 3" key="1">
    <citation type="submission" date="2016-06" db="EMBL/GenBank/DDBJ databases">
        <authorList>
            <consortium name="Pathogen Informatics"/>
        </authorList>
    </citation>
    <scope>NUCLEOTIDE SEQUENCE [LARGE SCALE GENOMIC DNA]</scope>
</reference>
<evidence type="ECO:0000256" key="1">
    <source>
        <dbReference type="SAM" id="SignalP"/>
    </source>
</evidence>
<proteinExistence type="predicted"/>
<evidence type="ECO:0000313" key="2">
    <source>
        <dbReference type="EMBL" id="SCN12343.1"/>
    </source>
</evidence>
<feature type="chain" id="PRO_5008919140" evidence="1">
    <location>
        <begin position="21"/>
        <end position="176"/>
    </location>
</feature>
<dbReference type="RefSeq" id="XP_028861314.1">
    <property type="nucleotide sequence ID" value="XM_029004646.1"/>
</dbReference>
<dbReference type="OrthoDB" id="369974at2759"/>
<feature type="signal peptide" evidence="1">
    <location>
        <begin position="1"/>
        <end position="20"/>
    </location>
</feature>
<evidence type="ECO:0000313" key="3">
    <source>
        <dbReference type="Proteomes" id="UP000219813"/>
    </source>
</evidence>
<keyword evidence="1" id="KW-0732">Signal</keyword>
<organism evidence="2 3">
    <name type="scientific">Plasmodium malariae</name>
    <dbReference type="NCBI Taxonomy" id="5858"/>
    <lineage>
        <taxon>Eukaryota</taxon>
        <taxon>Sar</taxon>
        <taxon>Alveolata</taxon>
        <taxon>Apicomplexa</taxon>
        <taxon>Aconoidasida</taxon>
        <taxon>Haemosporida</taxon>
        <taxon>Plasmodiidae</taxon>
        <taxon>Plasmodium</taxon>
        <taxon>Plasmodium (Plasmodium)</taxon>
    </lineage>
</organism>
<keyword evidence="3" id="KW-1185">Reference proteome</keyword>
<gene>
    <name evidence="2" type="primary">PmUG01_08047100</name>
    <name evidence="2" type="ORF">PMUG01_08047100</name>
</gene>
<dbReference type="GeneID" id="39868453"/>
<dbReference type="KEGG" id="pmal:PMUG01_08047100"/>
<dbReference type="OMA" id="CFYQDKA"/>
<accession>A0A1D3PAY4</accession>